<dbReference type="SUPFAM" id="SSF54826">
    <property type="entry name" value="Enolase N-terminal domain-like"/>
    <property type="match status" value="1"/>
</dbReference>
<dbReference type="AlphaFoldDB" id="A0A9D2RHG7"/>
<evidence type="ECO:0000256" key="5">
    <source>
        <dbReference type="ARBA" id="ARBA00022525"/>
    </source>
</evidence>
<dbReference type="InterPro" id="IPR020810">
    <property type="entry name" value="Enolase_C"/>
</dbReference>
<dbReference type="GO" id="GO:0006096">
    <property type="term" value="P:glycolytic process"/>
    <property type="evidence" value="ECO:0007669"/>
    <property type="project" value="UniProtKB-KW"/>
</dbReference>
<comment type="catalytic activity">
    <reaction evidence="10">
        <text>(2R)-2-phosphoglycerate = phosphoenolpyruvate + H2O</text>
        <dbReference type="Rhea" id="RHEA:10164"/>
        <dbReference type="ChEBI" id="CHEBI:15377"/>
        <dbReference type="ChEBI" id="CHEBI:58289"/>
        <dbReference type="ChEBI" id="CHEBI:58702"/>
        <dbReference type="EC" id="4.2.1.11"/>
    </reaction>
    <physiologicalReaction direction="left-to-right" evidence="10">
        <dbReference type="Rhea" id="RHEA:10165"/>
    </physiologicalReaction>
</comment>
<name>A0A9D2RHG7_9FIRM</name>
<dbReference type="SMART" id="SM01193">
    <property type="entry name" value="Enolase_N"/>
    <property type="match status" value="1"/>
</dbReference>
<dbReference type="InterPro" id="IPR029017">
    <property type="entry name" value="Enolase-like_N"/>
</dbReference>
<reference evidence="12" key="1">
    <citation type="journal article" date="2021" name="PeerJ">
        <title>Extensive microbial diversity within the chicken gut microbiome revealed by metagenomics and culture.</title>
        <authorList>
            <person name="Gilroy R."/>
            <person name="Ravi A."/>
            <person name="Getino M."/>
            <person name="Pursley I."/>
            <person name="Horton D.L."/>
            <person name="Alikhan N.F."/>
            <person name="Baker D."/>
            <person name="Gharbi K."/>
            <person name="Hall N."/>
            <person name="Watson M."/>
            <person name="Adriaenssens E.M."/>
            <person name="Foster-Nyarko E."/>
            <person name="Jarju S."/>
            <person name="Secka A."/>
            <person name="Antonio M."/>
            <person name="Oren A."/>
            <person name="Chaudhuri R.R."/>
            <person name="La Ragione R."/>
            <person name="Hildebrand F."/>
            <person name="Pallen M.J."/>
        </authorList>
    </citation>
    <scope>NUCLEOTIDE SEQUENCE</scope>
    <source>
        <strain evidence="12">ChiBcec15-3976</strain>
    </source>
</reference>
<sequence>MERLNAVLPIRDIFSRVILNCCGQSALETDVLAGEDVVGRVSVPGNGREDPAVRAEAEYINTVIAGELTGENIFDQERIDGILSQFERRSETLFCVSAAAASAAAAALKLPLYRYLGGVRATRLPVPEIRLTEENPDPGFHVRVGQTATLGELSGQIRKAQAERIPVIFCCSEGETADTLLTDLAVAYGADRIDAGPARHMEYVEKYNRLLRIREKLEMQLTEEK</sequence>
<accession>A0A9D2RHG7</accession>
<reference evidence="12" key="2">
    <citation type="submission" date="2021-04" db="EMBL/GenBank/DDBJ databases">
        <authorList>
            <person name="Gilroy R."/>
        </authorList>
    </citation>
    <scope>NUCLEOTIDE SEQUENCE</scope>
    <source>
        <strain evidence="12">ChiBcec15-3976</strain>
    </source>
</reference>
<keyword evidence="6" id="KW-0479">Metal-binding</keyword>
<dbReference type="GO" id="GO:0000015">
    <property type="term" value="C:phosphopyruvate hydratase complex"/>
    <property type="evidence" value="ECO:0007669"/>
    <property type="project" value="InterPro"/>
</dbReference>
<keyword evidence="9" id="KW-0456">Lyase</keyword>
<evidence type="ECO:0000256" key="4">
    <source>
        <dbReference type="ARBA" id="ARBA00017068"/>
    </source>
</evidence>
<dbReference type="EC" id="4.2.1.11" evidence="3"/>
<dbReference type="PANTHER" id="PTHR11902:SF1">
    <property type="entry name" value="ENOLASE"/>
    <property type="match status" value="1"/>
</dbReference>
<dbReference type="Gene3D" id="3.20.20.120">
    <property type="entry name" value="Enolase-like C-terminal domain"/>
    <property type="match status" value="1"/>
</dbReference>
<comment type="pathway">
    <text evidence="1">Carbohydrate degradation; glycolysis; pyruvate from D-glyceraldehyde 3-phosphate: step 4/5.</text>
</comment>
<keyword evidence="8" id="KW-0324">Glycolysis</keyword>
<dbReference type="Pfam" id="PF00113">
    <property type="entry name" value="Enolase_C"/>
    <property type="match status" value="1"/>
</dbReference>
<keyword evidence="5" id="KW-0964">Secreted</keyword>
<evidence type="ECO:0000256" key="2">
    <source>
        <dbReference type="ARBA" id="ARBA00009604"/>
    </source>
</evidence>
<proteinExistence type="inferred from homology"/>
<dbReference type="GO" id="GO:0004634">
    <property type="term" value="F:phosphopyruvate hydratase activity"/>
    <property type="evidence" value="ECO:0007669"/>
    <property type="project" value="UniProtKB-EC"/>
</dbReference>
<comment type="similarity">
    <text evidence="2">Belongs to the enolase family.</text>
</comment>
<dbReference type="Proteomes" id="UP000823909">
    <property type="component" value="Unassembled WGS sequence"/>
</dbReference>
<dbReference type="GO" id="GO:0000287">
    <property type="term" value="F:magnesium ion binding"/>
    <property type="evidence" value="ECO:0007669"/>
    <property type="project" value="InterPro"/>
</dbReference>
<dbReference type="PANTHER" id="PTHR11902">
    <property type="entry name" value="ENOLASE"/>
    <property type="match status" value="1"/>
</dbReference>
<protein>
    <recommendedName>
        <fullName evidence="4">Enolase</fullName>
        <ecNumber evidence="3">4.2.1.11</ecNumber>
    </recommendedName>
</protein>
<evidence type="ECO:0000259" key="11">
    <source>
        <dbReference type="SMART" id="SM01193"/>
    </source>
</evidence>
<comment type="caution">
    <text evidence="12">The sequence shown here is derived from an EMBL/GenBank/DDBJ whole genome shotgun (WGS) entry which is preliminary data.</text>
</comment>
<evidence type="ECO:0000256" key="1">
    <source>
        <dbReference type="ARBA" id="ARBA00005031"/>
    </source>
</evidence>
<evidence type="ECO:0000313" key="13">
    <source>
        <dbReference type="Proteomes" id="UP000823909"/>
    </source>
</evidence>
<evidence type="ECO:0000256" key="7">
    <source>
        <dbReference type="ARBA" id="ARBA00022842"/>
    </source>
</evidence>
<dbReference type="InterPro" id="IPR020811">
    <property type="entry name" value="Enolase_N"/>
</dbReference>
<dbReference type="InterPro" id="IPR036849">
    <property type="entry name" value="Enolase-like_C_sf"/>
</dbReference>
<evidence type="ECO:0000256" key="8">
    <source>
        <dbReference type="ARBA" id="ARBA00023152"/>
    </source>
</evidence>
<dbReference type="EMBL" id="DWUU01000033">
    <property type="protein sequence ID" value="HJD42411.1"/>
    <property type="molecule type" value="Genomic_DNA"/>
</dbReference>
<evidence type="ECO:0000256" key="9">
    <source>
        <dbReference type="ARBA" id="ARBA00023239"/>
    </source>
</evidence>
<feature type="domain" description="Enolase N-terminal" evidence="11">
    <location>
        <begin position="10"/>
        <end position="116"/>
    </location>
</feature>
<keyword evidence="7" id="KW-0460">Magnesium</keyword>
<organism evidence="12 13">
    <name type="scientific">Candidatus Mediterraneibacter quadrami</name>
    <dbReference type="NCBI Taxonomy" id="2838684"/>
    <lineage>
        <taxon>Bacteria</taxon>
        <taxon>Bacillati</taxon>
        <taxon>Bacillota</taxon>
        <taxon>Clostridia</taxon>
        <taxon>Lachnospirales</taxon>
        <taxon>Lachnospiraceae</taxon>
        <taxon>Mediterraneibacter</taxon>
    </lineage>
</organism>
<dbReference type="SUPFAM" id="SSF51604">
    <property type="entry name" value="Enolase C-terminal domain-like"/>
    <property type="match status" value="1"/>
</dbReference>
<evidence type="ECO:0000256" key="10">
    <source>
        <dbReference type="ARBA" id="ARBA00048951"/>
    </source>
</evidence>
<dbReference type="InterPro" id="IPR000941">
    <property type="entry name" value="Enolase"/>
</dbReference>
<evidence type="ECO:0000313" key="12">
    <source>
        <dbReference type="EMBL" id="HJD42411.1"/>
    </source>
</evidence>
<gene>
    <name evidence="12" type="ORF">H9910_05330</name>
</gene>
<evidence type="ECO:0000256" key="6">
    <source>
        <dbReference type="ARBA" id="ARBA00022723"/>
    </source>
</evidence>
<evidence type="ECO:0000256" key="3">
    <source>
        <dbReference type="ARBA" id="ARBA00012058"/>
    </source>
</evidence>
<dbReference type="Gene3D" id="3.30.390.10">
    <property type="entry name" value="Enolase-like, N-terminal domain"/>
    <property type="match status" value="1"/>
</dbReference>